<protein>
    <recommendedName>
        <fullName evidence="6">60S ribosomal protein L34</fullName>
    </recommendedName>
</protein>
<proteinExistence type="inferred from homology"/>
<comment type="similarity">
    <text evidence="1">Belongs to the eukaryotic ribosomal protein eL34 family.</text>
</comment>
<sequence length="122" mass="14003">MSLDKRVTLRRKKTYGTRSNLKKMVKTPSGRLVVQFTKKKVNAPSVPKYLGGEVVRGLKRLRPSENKRAAMSDRTVSRAYGGVLNHNHLKERIVRAFLMEEKKIVKQVKKIKAQKDKQAESK</sequence>
<evidence type="ECO:0000256" key="2">
    <source>
        <dbReference type="ARBA" id="ARBA00022980"/>
    </source>
</evidence>
<dbReference type="GO" id="GO:1990904">
    <property type="term" value="C:ribonucleoprotein complex"/>
    <property type="evidence" value="ECO:0007669"/>
    <property type="project" value="UniProtKB-KW"/>
</dbReference>
<dbReference type="VEuPathDB" id="AmoebaDB:NfTy_079880"/>
<dbReference type="RefSeq" id="XP_044565773.1">
    <property type="nucleotide sequence ID" value="XM_044703412.1"/>
</dbReference>
<evidence type="ECO:0008006" key="6">
    <source>
        <dbReference type="Google" id="ProtNLM"/>
    </source>
</evidence>
<evidence type="ECO:0000256" key="3">
    <source>
        <dbReference type="ARBA" id="ARBA00023274"/>
    </source>
</evidence>
<dbReference type="GeneID" id="68120063"/>
<dbReference type="Gene3D" id="6.20.370.70">
    <property type="match status" value="1"/>
</dbReference>
<accession>A0A6A5C5D4</accession>
<dbReference type="VEuPathDB" id="AmoebaDB:NF0052000"/>
<keyword evidence="5" id="KW-1185">Reference proteome</keyword>
<dbReference type="GO" id="GO:0006412">
    <property type="term" value="P:translation"/>
    <property type="evidence" value="ECO:0007669"/>
    <property type="project" value="InterPro"/>
</dbReference>
<dbReference type="InterPro" id="IPR008195">
    <property type="entry name" value="Ribosomal_eL34"/>
</dbReference>
<dbReference type="GO" id="GO:0003735">
    <property type="term" value="F:structural constituent of ribosome"/>
    <property type="evidence" value="ECO:0007669"/>
    <property type="project" value="InterPro"/>
</dbReference>
<evidence type="ECO:0000313" key="5">
    <source>
        <dbReference type="Proteomes" id="UP000444721"/>
    </source>
</evidence>
<reference evidence="4 5" key="1">
    <citation type="journal article" date="2019" name="Sci. Rep.">
        <title>Nanopore sequencing improves the draft genome of the human pathogenic amoeba Naegleria fowleri.</title>
        <authorList>
            <person name="Liechti N."/>
            <person name="Schurch N."/>
            <person name="Bruggmann R."/>
            <person name="Wittwer M."/>
        </authorList>
    </citation>
    <scope>NUCLEOTIDE SEQUENCE [LARGE SCALE GENOMIC DNA]</scope>
    <source>
        <strain evidence="4 5">ATCC 30894</strain>
    </source>
</reference>
<dbReference type="Proteomes" id="UP000444721">
    <property type="component" value="Unassembled WGS sequence"/>
</dbReference>
<dbReference type="OrthoDB" id="277449at2759"/>
<gene>
    <name evidence="4" type="ORF">FDP41_012848</name>
</gene>
<dbReference type="OMA" id="RCHKCVR"/>
<dbReference type="Gene3D" id="6.20.340.10">
    <property type="match status" value="1"/>
</dbReference>
<name>A0A6A5C5D4_NAEFO</name>
<dbReference type="Pfam" id="PF01199">
    <property type="entry name" value="Ribosomal_L34e"/>
    <property type="match status" value="1"/>
</dbReference>
<evidence type="ECO:0000313" key="4">
    <source>
        <dbReference type="EMBL" id="KAF0981060.1"/>
    </source>
</evidence>
<dbReference type="AlphaFoldDB" id="A0A6A5C5D4"/>
<dbReference type="GO" id="GO:0005840">
    <property type="term" value="C:ribosome"/>
    <property type="evidence" value="ECO:0007669"/>
    <property type="project" value="UniProtKB-KW"/>
</dbReference>
<organism evidence="4 5">
    <name type="scientific">Naegleria fowleri</name>
    <name type="common">Brain eating amoeba</name>
    <dbReference type="NCBI Taxonomy" id="5763"/>
    <lineage>
        <taxon>Eukaryota</taxon>
        <taxon>Discoba</taxon>
        <taxon>Heterolobosea</taxon>
        <taxon>Tetramitia</taxon>
        <taxon>Eutetramitia</taxon>
        <taxon>Vahlkampfiidae</taxon>
        <taxon>Naegleria</taxon>
    </lineage>
</organism>
<dbReference type="EMBL" id="VFQX01000016">
    <property type="protein sequence ID" value="KAF0981060.1"/>
    <property type="molecule type" value="Genomic_DNA"/>
</dbReference>
<dbReference type="VEuPathDB" id="AmoebaDB:FDP41_012848"/>
<comment type="caution">
    <text evidence="4">The sequence shown here is derived from an EMBL/GenBank/DDBJ whole genome shotgun (WGS) entry which is preliminary data.</text>
</comment>
<dbReference type="PANTHER" id="PTHR10759">
    <property type="entry name" value="60S RIBOSOMAL PROTEIN L34"/>
    <property type="match status" value="1"/>
</dbReference>
<dbReference type="PRINTS" id="PR01250">
    <property type="entry name" value="RIBOSOMALL34"/>
</dbReference>
<keyword evidence="3" id="KW-0687">Ribonucleoprotein</keyword>
<evidence type="ECO:0000256" key="1">
    <source>
        <dbReference type="ARBA" id="ARBA00009875"/>
    </source>
</evidence>
<dbReference type="InterPro" id="IPR038562">
    <property type="entry name" value="Ribosomal_eL34_C_sf"/>
</dbReference>
<keyword evidence="2" id="KW-0689">Ribosomal protein</keyword>